<name>A0A0F9W2U6_9ZZZZ</name>
<evidence type="ECO:0008006" key="2">
    <source>
        <dbReference type="Google" id="ProtNLM"/>
    </source>
</evidence>
<comment type="caution">
    <text evidence="1">The sequence shown here is derived from an EMBL/GenBank/DDBJ whole genome shotgun (WGS) entry which is preliminary data.</text>
</comment>
<reference evidence="1" key="1">
    <citation type="journal article" date="2015" name="Nature">
        <title>Complex archaea that bridge the gap between prokaryotes and eukaryotes.</title>
        <authorList>
            <person name="Spang A."/>
            <person name="Saw J.H."/>
            <person name="Jorgensen S.L."/>
            <person name="Zaremba-Niedzwiedzka K."/>
            <person name="Martijn J."/>
            <person name="Lind A.E."/>
            <person name="van Eijk R."/>
            <person name="Schleper C."/>
            <person name="Guy L."/>
            <person name="Ettema T.J."/>
        </authorList>
    </citation>
    <scope>NUCLEOTIDE SEQUENCE</scope>
</reference>
<dbReference type="AlphaFoldDB" id="A0A0F9W2U6"/>
<dbReference type="EMBL" id="LAZR01000002">
    <property type="protein sequence ID" value="KKO11611.1"/>
    <property type="molecule type" value="Genomic_DNA"/>
</dbReference>
<organism evidence="1">
    <name type="scientific">marine sediment metagenome</name>
    <dbReference type="NCBI Taxonomy" id="412755"/>
    <lineage>
        <taxon>unclassified sequences</taxon>
        <taxon>metagenomes</taxon>
        <taxon>ecological metagenomes</taxon>
    </lineage>
</organism>
<proteinExistence type="predicted"/>
<evidence type="ECO:0000313" key="1">
    <source>
        <dbReference type="EMBL" id="KKO11611.1"/>
    </source>
</evidence>
<protein>
    <recommendedName>
        <fullName evidence="2">DUF1259 domain-containing protein</fullName>
    </recommendedName>
</protein>
<dbReference type="Pfam" id="PF07485">
    <property type="entry name" value="DUF1529"/>
    <property type="match status" value="2"/>
</dbReference>
<accession>A0A0F9W2U6</accession>
<gene>
    <name evidence="1" type="ORF">LCGC14_0011050</name>
</gene>
<dbReference type="InterPro" id="IPR011094">
    <property type="entry name" value="Uncharacterised_LppY/LpqO"/>
</dbReference>
<sequence>MRTLCTTALISVLGLATNPASAQVDWPEVGEILARPVSGQAGEVHRFGFPRTDLEVVLDGTNVMPGLALGTWLAFHPTDDDQVMVMGDLVLLEEEVNPVMKRLAEGGVEVTAIHNHLLRAQPFPMYMHVEAHGDPIELAKTFRDAIALSETPMNSPTANSAEQGLDFNSEIIAQVLEHEGSADGGVYKVSIPRAAPISEDGMALPAGMGAEIAINFQSAGGDEAATTGDFVLTADEVNPVLRALRDNDIEVTALHNHMLEEEPRLFFMHFWGVGAPEALARGLKSALDLVNVQ</sequence>